<organism evidence="3 4">
    <name type="scientific">Acorus calamus</name>
    <name type="common">Sweet flag</name>
    <dbReference type="NCBI Taxonomy" id="4465"/>
    <lineage>
        <taxon>Eukaryota</taxon>
        <taxon>Viridiplantae</taxon>
        <taxon>Streptophyta</taxon>
        <taxon>Embryophyta</taxon>
        <taxon>Tracheophyta</taxon>
        <taxon>Spermatophyta</taxon>
        <taxon>Magnoliopsida</taxon>
        <taxon>Liliopsida</taxon>
        <taxon>Acoraceae</taxon>
        <taxon>Acorus</taxon>
    </lineage>
</organism>
<feature type="transmembrane region" description="Helical" evidence="1">
    <location>
        <begin position="12"/>
        <end position="30"/>
    </location>
</feature>
<evidence type="ECO:0000256" key="1">
    <source>
        <dbReference type="SAM" id="Phobius"/>
    </source>
</evidence>
<keyword evidence="4" id="KW-1185">Reference proteome</keyword>
<keyword evidence="1" id="KW-0472">Membrane</keyword>
<keyword evidence="1" id="KW-0812">Transmembrane</keyword>
<reference evidence="3" key="2">
    <citation type="submission" date="2023-06" db="EMBL/GenBank/DDBJ databases">
        <authorList>
            <person name="Ma L."/>
            <person name="Liu K.-W."/>
            <person name="Li Z."/>
            <person name="Hsiao Y.-Y."/>
            <person name="Qi Y."/>
            <person name="Fu T."/>
            <person name="Tang G."/>
            <person name="Zhang D."/>
            <person name="Sun W.-H."/>
            <person name="Liu D.-K."/>
            <person name="Li Y."/>
            <person name="Chen G.-Z."/>
            <person name="Liu X.-D."/>
            <person name="Liao X.-Y."/>
            <person name="Jiang Y.-T."/>
            <person name="Yu X."/>
            <person name="Hao Y."/>
            <person name="Huang J."/>
            <person name="Zhao X.-W."/>
            <person name="Ke S."/>
            <person name="Chen Y.-Y."/>
            <person name="Wu W.-L."/>
            <person name="Hsu J.-L."/>
            <person name="Lin Y.-F."/>
            <person name="Huang M.-D."/>
            <person name="Li C.-Y."/>
            <person name="Huang L."/>
            <person name="Wang Z.-W."/>
            <person name="Zhao X."/>
            <person name="Zhong W.-Y."/>
            <person name="Peng D.-H."/>
            <person name="Ahmad S."/>
            <person name="Lan S."/>
            <person name="Zhang J.-S."/>
            <person name="Tsai W.-C."/>
            <person name="Van De Peer Y."/>
            <person name="Liu Z.-J."/>
        </authorList>
    </citation>
    <scope>NUCLEOTIDE SEQUENCE</scope>
    <source>
        <strain evidence="3">CP</strain>
        <tissue evidence="3">Leaves</tissue>
    </source>
</reference>
<proteinExistence type="predicted"/>
<keyword evidence="1" id="KW-1133">Transmembrane helix</keyword>
<dbReference type="AlphaFoldDB" id="A0AAV9DUU4"/>
<name>A0AAV9DUU4_ACOCL</name>
<accession>A0AAV9DUU4</accession>
<evidence type="ECO:0000259" key="2">
    <source>
        <dbReference type="Pfam" id="PF13967"/>
    </source>
</evidence>
<dbReference type="Proteomes" id="UP001180020">
    <property type="component" value="Unassembled WGS sequence"/>
</dbReference>
<protein>
    <recommendedName>
        <fullName evidence="2">CSC1/OSCA1-like N-terminal transmembrane domain-containing protein</fullName>
    </recommendedName>
</protein>
<dbReference type="Pfam" id="PF13967">
    <property type="entry name" value="RSN1_TM"/>
    <property type="match status" value="1"/>
</dbReference>
<sequence length="62" mass="7150">MATVEDLGVSAVINIISAFAFLLAFAVLRIQPINDKVYFPKWYVMGRPRSPERPERIQWQIS</sequence>
<evidence type="ECO:0000313" key="4">
    <source>
        <dbReference type="Proteomes" id="UP001180020"/>
    </source>
</evidence>
<reference evidence="3" key="1">
    <citation type="journal article" date="2023" name="Nat. Commun.">
        <title>Diploid and tetraploid genomes of Acorus and the evolution of monocots.</title>
        <authorList>
            <person name="Ma L."/>
            <person name="Liu K.W."/>
            <person name="Li Z."/>
            <person name="Hsiao Y.Y."/>
            <person name="Qi Y."/>
            <person name="Fu T."/>
            <person name="Tang G.D."/>
            <person name="Zhang D."/>
            <person name="Sun W.H."/>
            <person name="Liu D.K."/>
            <person name="Li Y."/>
            <person name="Chen G.Z."/>
            <person name="Liu X.D."/>
            <person name="Liao X.Y."/>
            <person name="Jiang Y.T."/>
            <person name="Yu X."/>
            <person name="Hao Y."/>
            <person name="Huang J."/>
            <person name="Zhao X.W."/>
            <person name="Ke S."/>
            <person name="Chen Y.Y."/>
            <person name="Wu W.L."/>
            <person name="Hsu J.L."/>
            <person name="Lin Y.F."/>
            <person name="Huang M.D."/>
            <person name="Li C.Y."/>
            <person name="Huang L."/>
            <person name="Wang Z.W."/>
            <person name="Zhao X."/>
            <person name="Zhong W.Y."/>
            <person name="Peng D.H."/>
            <person name="Ahmad S."/>
            <person name="Lan S."/>
            <person name="Zhang J.S."/>
            <person name="Tsai W.C."/>
            <person name="Van de Peer Y."/>
            <person name="Liu Z.J."/>
        </authorList>
    </citation>
    <scope>NUCLEOTIDE SEQUENCE</scope>
    <source>
        <strain evidence="3">CP</strain>
    </source>
</reference>
<evidence type="ECO:0000313" key="3">
    <source>
        <dbReference type="EMBL" id="KAK1305023.1"/>
    </source>
</evidence>
<dbReference type="InterPro" id="IPR032880">
    <property type="entry name" value="CSC1/OSCA1-like_N"/>
</dbReference>
<feature type="domain" description="CSC1/OSCA1-like N-terminal transmembrane" evidence="2">
    <location>
        <begin position="7"/>
        <end position="56"/>
    </location>
</feature>
<dbReference type="EMBL" id="JAUJYO010000011">
    <property type="protein sequence ID" value="KAK1305023.1"/>
    <property type="molecule type" value="Genomic_DNA"/>
</dbReference>
<gene>
    <name evidence="3" type="ORF">QJS10_CPB11g00091</name>
</gene>
<comment type="caution">
    <text evidence="3">The sequence shown here is derived from an EMBL/GenBank/DDBJ whole genome shotgun (WGS) entry which is preliminary data.</text>
</comment>